<sequence length="218" mass="23572" precursor="true">MKTKIVLPIILLIISLSAKSQVGLMIAPGLNYGFGSGQLFKTLNLGVEIPRDENASIVIRAFASLKNSKTDSTYAEAFDLATSPSVLMVKVKNGVTQFGLEGGTRRYFIGSNFDYGFGLYGGTIFNVSMYRLSSKILDDIDESAYRFAETNKGSVFLLSFGLQGGVKKQFAFGTLFLDLSLSYAIVAAGSPNLTGNTGNQISALNFGTCIGYRRDIFR</sequence>
<name>F2IGW9_FLUTR</name>
<dbReference type="OrthoDB" id="1466770at2"/>
<dbReference type="HOGENOM" id="CLU_1265394_0_0_10"/>
<reference evidence="2" key="2">
    <citation type="submission" date="2011-02" db="EMBL/GenBank/DDBJ databases">
        <title>The complete genome of Fluviicola taffensis DSM 16823.</title>
        <authorList>
            <consortium name="US DOE Joint Genome Institute (JGI-PGF)"/>
            <person name="Lucas S."/>
            <person name="Copeland A."/>
            <person name="Lapidus A."/>
            <person name="Bruce D."/>
            <person name="Goodwin L."/>
            <person name="Pitluck S."/>
            <person name="Kyrpides N."/>
            <person name="Mavromatis K."/>
            <person name="Ivanova N."/>
            <person name="Mikhailova N."/>
            <person name="Pagani I."/>
            <person name="Chertkov O."/>
            <person name="Detter J.C."/>
            <person name="Han C."/>
            <person name="Tapia R."/>
            <person name="Land M."/>
            <person name="Hauser L."/>
            <person name="Markowitz V."/>
            <person name="Cheng J.-F."/>
            <person name="Hugenholtz P."/>
            <person name="Woyke T."/>
            <person name="Wu D."/>
            <person name="Tindall B."/>
            <person name="Pomrenke H.G."/>
            <person name="Brambilla E."/>
            <person name="Klenk H.-P."/>
            <person name="Eisen J.A."/>
        </authorList>
    </citation>
    <scope>NUCLEOTIDE SEQUENCE [LARGE SCALE GENOMIC DNA]</scope>
    <source>
        <strain evidence="2">DSM 16823 / RW262 / RW262</strain>
    </source>
</reference>
<keyword evidence="2" id="KW-1185">Reference proteome</keyword>
<organism evidence="1 2">
    <name type="scientific">Fluviicola taffensis (strain DSM 16823 / NCIMB 13979 / RW262)</name>
    <dbReference type="NCBI Taxonomy" id="755732"/>
    <lineage>
        <taxon>Bacteria</taxon>
        <taxon>Pseudomonadati</taxon>
        <taxon>Bacteroidota</taxon>
        <taxon>Flavobacteriia</taxon>
        <taxon>Flavobacteriales</taxon>
        <taxon>Crocinitomicaceae</taxon>
        <taxon>Fluviicola</taxon>
    </lineage>
</organism>
<dbReference type="EMBL" id="CP002542">
    <property type="protein sequence ID" value="AEA44750.1"/>
    <property type="molecule type" value="Genomic_DNA"/>
</dbReference>
<dbReference type="RefSeq" id="WP_013687519.1">
    <property type="nucleotide sequence ID" value="NC_015321.1"/>
</dbReference>
<gene>
    <name evidence="1" type="ordered locus">Fluta_2770</name>
</gene>
<protein>
    <recommendedName>
        <fullName evidence="3">Outer membrane protein beta-barrel domain-containing protein</fullName>
    </recommendedName>
</protein>
<dbReference type="STRING" id="755732.Fluta_2770"/>
<reference evidence="1 2" key="1">
    <citation type="journal article" date="2011" name="Stand. Genomic Sci.">
        <title>Complete genome sequence of the gliding freshwater bacterium Fluviicola taffensis type strain (RW262).</title>
        <authorList>
            <person name="Woyke T."/>
            <person name="Chertkov O."/>
            <person name="Lapidus A."/>
            <person name="Nolan M."/>
            <person name="Lucas S."/>
            <person name="Del Rio T.G."/>
            <person name="Tice H."/>
            <person name="Cheng J.F."/>
            <person name="Tapia R."/>
            <person name="Han C."/>
            <person name="Goodwin L."/>
            <person name="Pitluck S."/>
            <person name="Liolios K."/>
            <person name="Pagani I."/>
            <person name="Ivanova N."/>
            <person name="Huntemann M."/>
            <person name="Mavromatis K."/>
            <person name="Mikhailova N."/>
            <person name="Pati A."/>
            <person name="Chen A."/>
            <person name="Palaniappan K."/>
            <person name="Land M."/>
            <person name="Hauser L."/>
            <person name="Brambilla E.M."/>
            <person name="Rohde M."/>
            <person name="Mwirichia R."/>
            <person name="Sikorski J."/>
            <person name="Tindall B.J."/>
            <person name="Goker M."/>
            <person name="Bristow J."/>
            <person name="Eisen J.A."/>
            <person name="Markowitz V."/>
            <person name="Hugenholtz P."/>
            <person name="Klenk H.P."/>
            <person name="Kyrpides N.C."/>
        </authorList>
    </citation>
    <scope>NUCLEOTIDE SEQUENCE [LARGE SCALE GENOMIC DNA]</scope>
    <source>
        <strain evidence="2">DSM 16823 / RW262 / RW262</strain>
    </source>
</reference>
<evidence type="ECO:0000313" key="1">
    <source>
        <dbReference type="EMBL" id="AEA44750.1"/>
    </source>
</evidence>
<dbReference type="AlphaFoldDB" id="F2IGW9"/>
<dbReference type="KEGG" id="fte:Fluta_2770"/>
<evidence type="ECO:0000313" key="2">
    <source>
        <dbReference type="Proteomes" id="UP000007463"/>
    </source>
</evidence>
<dbReference type="Proteomes" id="UP000007463">
    <property type="component" value="Chromosome"/>
</dbReference>
<evidence type="ECO:0008006" key="3">
    <source>
        <dbReference type="Google" id="ProtNLM"/>
    </source>
</evidence>
<accession>F2IGW9</accession>
<proteinExistence type="predicted"/>